<dbReference type="SUPFAM" id="SSF53850">
    <property type="entry name" value="Periplasmic binding protein-like II"/>
    <property type="match status" value="1"/>
</dbReference>
<organism evidence="6 7">
    <name type="scientific">Pseudomonas reidholzensis</name>
    <dbReference type="NCBI Taxonomy" id="1785162"/>
    <lineage>
        <taxon>Bacteria</taxon>
        <taxon>Pseudomonadati</taxon>
        <taxon>Pseudomonadota</taxon>
        <taxon>Gammaproteobacteria</taxon>
        <taxon>Pseudomonadales</taxon>
        <taxon>Pseudomonadaceae</taxon>
        <taxon>Pseudomonas</taxon>
    </lineage>
</organism>
<evidence type="ECO:0000313" key="6">
    <source>
        <dbReference type="EMBL" id="SYX91784.1"/>
    </source>
</evidence>
<reference evidence="7" key="1">
    <citation type="submission" date="2018-08" db="EMBL/GenBank/DDBJ databases">
        <authorList>
            <person name="Blom J."/>
        </authorList>
    </citation>
    <scope>NUCLEOTIDE SEQUENCE [LARGE SCALE GENOMIC DNA]</scope>
    <source>
        <strain evidence="7">CCOS 865</strain>
    </source>
</reference>
<evidence type="ECO:0000256" key="2">
    <source>
        <dbReference type="ARBA" id="ARBA00022729"/>
    </source>
</evidence>
<name>A0A383RYR9_9PSED</name>
<dbReference type="GO" id="GO:0030288">
    <property type="term" value="C:outer membrane-bounded periplasmic space"/>
    <property type="evidence" value="ECO:0007669"/>
    <property type="project" value="UniProtKB-ARBA"/>
</dbReference>
<dbReference type="GO" id="GO:1904680">
    <property type="term" value="F:peptide transmembrane transporter activity"/>
    <property type="evidence" value="ECO:0007669"/>
    <property type="project" value="TreeGrafter"/>
</dbReference>
<evidence type="ECO:0000256" key="3">
    <source>
        <dbReference type="ARBA" id="ARBA00022856"/>
    </source>
</evidence>
<dbReference type="GO" id="GO:0043190">
    <property type="term" value="C:ATP-binding cassette (ABC) transporter complex"/>
    <property type="evidence" value="ECO:0007669"/>
    <property type="project" value="InterPro"/>
</dbReference>
<accession>A0A383RYR9</accession>
<keyword evidence="4" id="KW-0813">Transport</keyword>
<keyword evidence="3" id="KW-0571">Peptide transport</keyword>
<dbReference type="GO" id="GO:0015833">
    <property type="term" value="P:peptide transport"/>
    <property type="evidence" value="ECO:0007669"/>
    <property type="project" value="UniProtKB-KW"/>
</dbReference>
<keyword evidence="7" id="KW-1185">Reference proteome</keyword>
<keyword evidence="2" id="KW-0732">Signal</keyword>
<proteinExistence type="inferred from homology"/>
<dbReference type="OrthoDB" id="9801912at2"/>
<dbReference type="PROSITE" id="PS51318">
    <property type="entry name" value="TAT"/>
    <property type="match status" value="1"/>
</dbReference>
<dbReference type="Gene3D" id="3.10.105.10">
    <property type="entry name" value="Dipeptide-binding Protein, Domain 3"/>
    <property type="match status" value="1"/>
</dbReference>
<evidence type="ECO:0000256" key="1">
    <source>
        <dbReference type="ARBA" id="ARBA00005695"/>
    </source>
</evidence>
<dbReference type="CDD" id="cd08517">
    <property type="entry name" value="PBP2_NikA_DppA_OppA_like_13"/>
    <property type="match status" value="1"/>
</dbReference>
<dbReference type="PANTHER" id="PTHR30290:SF38">
    <property type="entry name" value="D,D-DIPEPTIDE-BINDING PERIPLASMIC PROTEIN DDPA-RELATED"/>
    <property type="match status" value="1"/>
</dbReference>
<dbReference type="InterPro" id="IPR006311">
    <property type="entry name" value="TAT_signal"/>
</dbReference>
<dbReference type="InterPro" id="IPR039424">
    <property type="entry name" value="SBP_5"/>
</dbReference>
<evidence type="ECO:0000259" key="5">
    <source>
        <dbReference type="Pfam" id="PF00496"/>
    </source>
</evidence>
<keyword evidence="4" id="KW-0653">Protein transport</keyword>
<evidence type="ECO:0000256" key="4">
    <source>
        <dbReference type="ARBA" id="ARBA00022927"/>
    </source>
</evidence>
<dbReference type="Gene3D" id="3.40.190.10">
    <property type="entry name" value="Periplasmic binding protein-like II"/>
    <property type="match status" value="1"/>
</dbReference>
<protein>
    <submittedName>
        <fullName evidence="6">Putative ABC transporter peptide-binding protein</fullName>
    </submittedName>
</protein>
<evidence type="ECO:0000313" key="7">
    <source>
        <dbReference type="Proteomes" id="UP000263595"/>
    </source>
</evidence>
<dbReference type="Pfam" id="PF00496">
    <property type="entry name" value="SBP_bac_5"/>
    <property type="match status" value="1"/>
</dbReference>
<dbReference type="RefSeq" id="WP_119144268.1">
    <property type="nucleotide sequence ID" value="NZ_CBCSFL010000001.1"/>
</dbReference>
<dbReference type="PIRSF" id="PIRSF002741">
    <property type="entry name" value="MppA"/>
    <property type="match status" value="1"/>
</dbReference>
<sequence>MARRFENSTHGKWARRDILKGFTILGGACLVAPWLPARAADSPVKGGSLVMSLQTEPVGLVQGITTSSATSSVSPHLFDGLVVVRKDGSLEPCLATSWEVTDAGKTVTFKLREGVRWHDGTPLTSADVQFSIMGIAKKVHPRGTATLASVIAVDTPDPLTAVLRFSSPAPVIWRALYGNETMILPRHIYDTGKDDLFANPANIRPVGTGPFRFKEWVKGSHLVLERNPDYWHPAEPHLDSLIFKFIKDPAARTAALKTGEISYAPNNPISLQEVRAFQANPEFTVDFEAYRDAATLYFFDFNLRKPLFQDHRVREAIALSIDRNLLSRTAWAGLATPATGPIPAYQKSNYNPHTVQYPFDPKRAEALLDEAGHPRGPGGIRFTIDHLPNPYGEPDRRSALFFKQALKAVGIELEVKNFDTPTYLRKAFTDYDFDTHSAWYSSFLDPQIGVIRRFWSQSIKPGTPAANASGFADAEMDAVIDRIIHEGDEVKRHEAILEMQALAQQKLPSINLLELPMFRVYSNRLHDLPPSALQSFGPSWLQS</sequence>
<gene>
    <name evidence="6" type="ORF">CCOS865_04064</name>
</gene>
<dbReference type="AlphaFoldDB" id="A0A383RYR9"/>
<dbReference type="InterPro" id="IPR000914">
    <property type="entry name" value="SBP_5_dom"/>
</dbReference>
<dbReference type="EMBL" id="UNOZ01000030">
    <property type="protein sequence ID" value="SYX91784.1"/>
    <property type="molecule type" value="Genomic_DNA"/>
</dbReference>
<feature type="domain" description="Solute-binding protein family 5" evidence="5">
    <location>
        <begin position="90"/>
        <end position="447"/>
    </location>
</feature>
<dbReference type="GO" id="GO:0015031">
    <property type="term" value="P:protein transport"/>
    <property type="evidence" value="ECO:0007669"/>
    <property type="project" value="UniProtKB-KW"/>
</dbReference>
<dbReference type="Proteomes" id="UP000263595">
    <property type="component" value="Unassembled WGS sequence"/>
</dbReference>
<dbReference type="PANTHER" id="PTHR30290">
    <property type="entry name" value="PERIPLASMIC BINDING COMPONENT OF ABC TRANSPORTER"/>
    <property type="match status" value="1"/>
</dbReference>
<comment type="similarity">
    <text evidence="1">Belongs to the bacterial solute-binding protein 5 family.</text>
</comment>
<dbReference type="InterPro" id="IPR030678">
    <property type="entry name" value="Peptide/Ni-bd"/>
</dbReference>